<dbReference type="InterPro" id="IPR039699">
    <property type="entry name" value="Ribosomal_uL30"/>
</dbReference>
<dbReference type="InterPro" id="IPR016082">
    <property type="entry name" value="Ribosomal_uL30_ferredoxin-like"/>
</dbReference>
<evidence type="ECO:0000313" key="3">
    <source>
        <dbReference type="EMBL" id="KAL1375272.1"/>
    </source>
</evidence>
<sequence length="276" mass="30609">MVPPAAGADREAASSQAEAGNIYNLDEPKVIFVIRIRGINKVTPKVRKVLQLFRLRQINNATFIKLSKVTRTCCASPTRAKFVPFNLVIGGNDVTSLTILVQNRFTVEVTGGDDRNSYNCHCSITISRALTSDIVSADDNIQLKHNLWKQACNQDLRLQAGQSEHSKQFGVYFSFFVVDRWLRSLTTSGEEREHPPIRFGCRLGSEALKIGGIMSAIGELQFEENEYDGPLGGQQMDLPQHASRYRRIHEPSTIVLCNICRSGSRTGAAARPGRTS</sequence>
<gene>
    <name evidence="3" type="ORF">pipiens_017584</name>
</gene>
<protein>
    <recommendedName>
        <fullName evidence="2">Large ribosomal subunit protein uL30-like ferredoxin-like fold domain-containing protein</fullName>
    </recommendedName>
</protein>
<dbReference type="SUPFAM" id="SSF55129">
    <property type="entry name" value="Ribosomal protein L30p/L7e"/>
    <property type="match status" value="1"/>
</dbReference>
<dbReference type="EMBL" id="JBEHCU010012633">
    <property type="protein sequence ID" value="KAL1375272.1"/>
    <property type="molecule type" value="Genomic_DNA"/>
</dbReference>
<dbReference type="PANTHER" id="PTHR11524:SF16">
    <property type="entry name" value="LARGE RIBOSOMAL SUBUNIT PROTEIN UL30"/>
    <property type="match status" value="1"/>
</dbReference>
<proteinExistence type="inferred from homology"/>
<dbReference type="InterPro" id="IPR036919">
    <property type="entry name" value="Ribo_uL30_ferredoxin-like_sf"/>
</dbReference>
<organism evidence="3 4">
    <name type="scientific">Culex pipiens pipiens</name>
    <name type="common">Northern house mosquito</name>
    <dbReference type="NCBI Taxonomy" id="38569"/>
    <lineage>
        <taxon>Eukaryota</taxon>
        <taxon>Metazoa</taxon>
        <taxon>Ecdysozoa</taxon>
        <taxon>Arthropoda</taxon>
        <taxon>Hexapoda</taxon>
        <taxon>Insecta</taxon>
        <taxon>Pterygota</taxon>
        <taxon>Neoptera</taxon>
        <taxon>Endopterygota</taxon>
        <taxon>Diptera</taxon>
        <taxon>Nematocera</taxon>
        <taxon>Culicoidea</taxon>
        <taxon>Culicidae</taxon>
        <taxon>Culicinae</taxon>
        <taxon>Culicini</taxon>
        <taxon>Culex</taxon>
        <taxon>Culex</taxon>
    </lineage>
</organism>
<evidence type="ECO:0000259" key="2">
    <source>
        <dbReference type="Pfam" id="PF00327"/>
    </source>
</evidence>
<comment type="caution">
    <text evidence="3">The sequence shown here is derived from an EMBL/GenBank/DDBJ whole genome shotgun (WGS) entry which is preliminary data.</text>
</comment>
<keyword evidence="4" id="KW-1185">Reference proteome</keyword>
<evidence type="ECO:0000256" key="1">
    <source>
        <dbReference type="ARBA" id="ARBA00007594"/>
    </source>
</evidence>
<feature type="domain" description="Large ribosomal subunit protein uL30-like ferredoxin-like fold" evidence="2">
    <location>
        <begin position="31"/>
        <end position="68"/>
    </location>
</feature>
<dbReference type="Gene3D" id="3.30.1390.20">
    <property type="entry name" value="Ribosomal protein L30, ferredoxin-like fold domain"/>
    <property type="match status" value="1"/>
</dbReference>
<dbReference type="Pfam" id="PF00327">
    <property type="entry name" value="Ribosomal_L30"/>
    <property type="match status" value="1"/>
</dbReference>
<dbReference type="Proteomes" id="UP001562425">
    <property type="component" value="Unassembled WGS sequence"/>
</dbReference>
<comment type="similarity">
    <text evidence="1">Belongs to the universal ribosomal protein uL30 family.</text>
</comment>
<dbReference type="PANTHER" id="PTHR11524">
    <property type="entry name" value="60S RIBOSOMAL PROTEIN L7"/>
    <property type="match status" value="1"/>
</dbReference>
<reference evidence="3 4" key="1">
    <citation type="submission" date="2024-05" db="EMBL/GenBank/DDBJ databases">
        <title>Culex pipiens pipiens assembly and annotation.</title>
        <authorList>
            <person name="Alout H."/>
            <person name="Durand T."/>
        </authorList>
    </citation>
    <scope>NUCLEOTIDE SEQUENCE [LARGE SCALE GENOMIC DNA]</scope>
    <source>
        <strain evidence="3">HA-2024</strain>
        <tissue evidence="3">Whole body</tissue>
    </source>
</reference>
<evidence type="ECO:0000313" key="4">
    <source>
        <dbReference type="Proteomes" id="UP001562425"/>
    </source>
</evidence>
<dbReference type="AlphaFoldDB" id="A0ABD1CGL1"/>
<name>A0ABD1CGL1_CULPP</name>
<accession>A0ABD1CGL1</accession>